<dbReference type="Gene3D" id="2.60.420.10">
    <property type="entry name" value="Maltose phosphorylase, domain 3"/>
    <property type="match status" value="1"/>
</dbReference>
<dbReference type="PANTHER" id="PTHR33307:SF6">
    <property type="entry name" value="ALPHA-RHAMNOSIDASE (EUROFUNG)-RELATED"/>
    <property type="match status" value="1"/>
</dbReference>
<sequence length="855" mass="98144">MIKATDLKIEYLTGNPTIDIVSPKLLWKVQEAKTQTAYQVKASVDGQEIYDTGKVRSSVMDHKYQGKLKSRSQVTWKVRLWDEKDICGEWSEKSSFEIGLLDEKDWVAEWIDPELFHEPEERQPASYLKKEFLVENSGNARLYITAHGIYNAYINGKKASDFILAPGTSQYNARLQYQTYDVSGLLNVGKNEILVTVGDGWWRGDTGYGGVRNSFGTDLAILCQLEIDRKTVLISDKSWSASQEGPLGLNDLMQGECYDARKENICEWHPVTEKQFGYENLVCSNSFDVVEKENYTGKQIHTPNGEVVIDFGQNIAGYVKFGFYAQAGQCITLYHGECLDQNGNFTQENFQAPEHRVEQCVKYICKEGWNEYKPEKSIFGFRYIKAITDVKVTEKNFTAIAVYSDMPQTGKFECGHPGINQLFSNAVWSMKGNFLEIPTDCPTRERTGFTGDAQVFVNTGMYLMECYPVYRKFLSELREVQLEGGCISQTAPASQGHLFDGAAGWSDAIDLIPWRMYLRYNNPEILAENYEKVKEWLAYCLERAKKDNPGRKKGKNEKYSSYLLDTGWHWGEWIEPDWNGFINTEDPGGTYLRDIYEHGAPEVCTSHLSYGCYIASEMAKALGYQKEAEFYSEMRKFTKLAYREVCMENGHMKQKRQCDYVHAIMFDMLSEEEKKIACDELNEMIVKNGFHLNTGFLSTYELLHVLTDYGHGDTAWKLMLQDTYPGWLYQLKYDATTVWENWKGMEAGREPKDSMNHYSFGTFAGWLMDRVAGIRVEKGKIRIQPYPDRQIGYVKASYDSPFGKIKSSWEYEGENCRIKVEIPANAHAEILLPDGSCHEADYGKYEYVIMENKHE</sequence>
<dbReference type="Pfam" id="PF05592">
    <property type="entry name" value="Bac_rhamnosid"/>
    <property type="match status" value="1"/>
</dbReference>
<keyword evidence="3 8" id="KW-0378">Hydrolase</keyword>
<dbReference type="SUPFAM" id="SSF48208">
    <property type="entry name" value="Six-hairpin glycosidases"/>
    <property type="match status" value="1"/>
</dbReference>
<dbReference type="Gene3D" id="1.50.10.10">
    <property type="match status" value="1"/>
</dbReference>
<evidence type="ECO:0000256" key="3">
    <source>
        <dbReference type="ARBA" id="ARBA00022801"/>
    </source>
</evidence>
<evidence type="ECO:0000313" key="9">
    <source>
        <dbReference type="Proteomes" id="UP000652847"/>
    </source>
</evidence>
<evidence type="ECO:0000256" key="2">
    <source>
        <dbReference type="ARBA" id="ARBA00012652"/>
    </source>
</evidence>
<dbReference type="InterPro" id="IPR012341">
    <property type="entry name" value="6hp_glycosidase-like_sf"/>
</dbReference>
<feature type="domain" description="Alpha-L-rhamnosidase C-terminal" evidence="7">
    <location>
        <begin position="780"/>
        <end position="836"/>
    </location>
</feature>
<feature type="domain" description="Alpha-L-rhamnosidase concanavalin-like" evidence="4">
    <location>
        <begin position="301"/>
        <end position="403"/>
    </location>
</feature>
<dbReference type="GO" id="GO:0005975">
    <property type="term" value="P:carbohydrate metabolic process"/>
    <property type="evidence" value="ECO:0007669"/>
    <property type="project" value="InterPro"/>
</dbReference>
<feature type="domain" description="Alpha-L-rhamnosidase six-hairpin glycosidase" evidence="6">
    <location>
        <begin position="407"/>
        <end position="771"/>
    </location>
</feature>
<gene>
    <name evidence="8" type="ORF">H8S54_10545</name>
</gene>
<protein>
    <recommendedName>
        <fullName evidence="2">alpha-L-rhamnosidase</fullName>
        <ecNumber evidence="2">3.2.1.40</ecNumber>
    </recommendedName>
</protein>
<dbReference type="InterPro" id="IPR013783">
    <property type="entry name" value="Ig-like_fold"/>
</dbReference>
<dbReference type="GO" id="GO:0030596">
    <property type="term" value="F:alpha-L-rhamnosidase activity"/>
    <property type="evidence" value="ECO:0007669"/>
    <property type="project" value="UniProtKB-EC"/>
</dbReference>
<feature type="domain" description="Bacterial alpha-L-rhamnosidase N-terminal" evidence="5">
    <location>
        <begin position="139"/>
        <end position="269"/>
    </location>
</feature>
<dbReference type="Gene3D" id="2.60.40.10">
    <property type="entry name" value="Immunoglobulins"/>
    <property type="match status" value="1"/>
</dbReference>
<evidence type="ECO:0000259" key="4">
    <source>
        <dbReference type="Pfam" id="PF05592"/>
    </source>
</evidence>
<dbReference type="RefSeq" id="WP_117854238.1">
    <property type="nucleotide sequence ID" value="NZ_JACOOT010000024.1"/>
</dbReference>
<evidence type="ECO:0000259" key="7">
    <source>
        <dbReference type="Pfam" id="PF17390"/>
    </source>
</evidence>
<name>A0A8I0DPE5_9FIRM</name>
<dbReference type="Pfam" id="PF25788">
    <property type="entry name" value="Ig_Rha78A_N"/>
    <property type="match status" value="1"/>
</dbReference>
<dbReference type="InterPro" id="IPR008928">
    <property type="entry name" value="6-hairpin_glycosidase_sf"/>
</dbReference>
<organism evidence="8 9">
    <name type="scientific">Blautia segnis</name>
    <dbReference type="NCBI Taxonomy" id="2763030"/>
    <lineage>
        <taxon>Bacteria</taxon>
        <taxon>Bacillati</taxon>
        <taxon>Bacillota</taxon>
        <taxon>Clostridia</taxon>
        <taxon>Lachnospirales</taxon>
        <taxon>Lachnospiraceae</taxon>
        <taxon>Blautia</taxon>
    </lineage>
</organism>
<dbReference type="EC" id="3.2.1.40" evidence="2"/>
<keyword evidence="9" id="KW-1185">Reference proteome</keyword>
<evidence type="ECO:0000313" key="8">
    <source>
        <dbReference type="EMBL" id="MBC5651544.1"/>
    </source>
</evidence>
<evidence type="ECO:0000256" key="1">
    <source>
        <dbReference type="ARBA" id="ARBA00001445"/>
    </source>
</evidence>
<dbReference type="EMBL" id="JACOOT010000024">
    <property type="protein sequence ID" value="MBC5651544.1"/>
    <property type="molecule type" value="Genomic_DNA"/>
</dbReference>
<dbReference type="AlphaFoldDB" id="A0A8I0DPE5"/>
<dbReference type="InterPro" id="IPR013737">
    <property type="entry name" value="Bac_rhamnosid_N"/>
</dbReference>
<dbReference type="Pfam" id="PF08531">
    <property type="entry name" value="Bac_rhamnosid_N"/>
    <property type="match status" value="1"/>
</dbReference>
<dbReference type="Proteomes" id="UP000652847">
    <property type="component" value="Unassembled WGS sequence"/>
</dbReference>
<dbReference type="InterPro" id="IPR016007">
    <property type="entry name" value="Alpha_rhamnosid"/>
</dbReference>
<comment type="catalytic activity">
    <reaction evidence="1">
        <text>Hydrolysis of terminal non-reducing alpha-L-rhamnose residues in alpha-L-rhamnosides.</text>
        <dbReference type="EC" id="3.2.1.40"/>
    </reaction>
</comment>
<dbReference type="PIRSF" id="PIRSF010631">
    <property type="entry name" value="A-rhamnsds"/>
    <property type="match status" value="1"/>
</dbReference>
<dbReference type="InterPro" id="IPR035396">
    <property type="entry name" value="Bac_rhamnosid6H"/>
</dbReference>
<dbReference type="Pfam" id="PF17389">
    <property type="entry name" value="Bac_rhamnosid6H"/>
    <property type="match status" value="1"/>
</dbReference>
<dbReference type="Pfam" id="PF17390">
    <property type="entry name" value="Bac_rhamnosid_C"/>
    <property type="match status" value="1"/>
</dbReference>
<dbReference type="InterPro" id="IPR035398">
    <property type="entry name" value="Bac_rhamnosid_C"/>
</dbReference>
<dbReference type="Gene3D" id="2.60.120.260">
    <property type="entry name" value="Galactose-binding domain-like"/>
    <property type="match status" value="2"/>
</dbReference>
<dbReference type="InterPro" id="IPR008902">
    <property type="entry name" value="Rhamnosid_concanavalin"/>
</dbReference>
<reference evidence="8 9" key="1">
    <citation type="submission" date="2020-08" db="EMBL/GenBank/DDBJ databases">
        <title>Genome public.</title>
        <authorList>
            <person name="Liu C."/>
            <person name="Sun Q."/>
        </authorList>
    </citation>
    <scope>NUCLEOTIDE SEQUENCE [LARGE SCALE GENOMIC DNA]</scope>
    <source>
        <strain evidence="8 9">BX17</strain>
    </source>
</reference>
<dbReference type="PANTHER" id="PTHR33307">
    <property type="entry name" value="ALPHA-RHAMNOSIDASE (EUROFUNG)"/>
    <property type="match status" value="1"/>
</dbReference>
<comment type="caution">
    <text evidence="8">The sequence shown here is derived from an EMBL/GenBank/DDBJ whole genome shotgun (WGS) entry which is preliminary data.</text>
</comment>
<accession>A0A8I0DPE5</accession>
<evidence type="ECO:0000259" key="5">
    <source>
        <dbReference type="Pfam" id="PF08531"/>
    </source>
</evidence>
<evidence type="ECO:0000259" key="6">
    <source>
        <dbReference type="Pfam" id="PF17389"/>
    </source>
</evidence>
<proteinExistence type="predicted"/>